<organism evidence="1 2">
    <name type="scientific">Aporhodopirellula rubra</name>
    <dbReference type="NCBI Taxonomy" id="980271"/>
    <lineage>
        <taxon>Bacteria</taxon>
        <taxon>Pseudomonadati</taxon>
        <taxon>Planctomycetota</taxon>
        <taxon>Planctomycetia</taxon>
        <taxon>Pirellulales</taxon>
        <taxon>Pirellulaceae</taxon>
        <taxon>Aporhodopirellula</taxon>
    </lineage>
</organism>
<dbReference type="SUPFAM" id="SSF49464">
    <property type="entry name" value="Carboxypeptidase regulatory domain-like"/>
    <property type="match status" value="1"/>
</dbReference>
<gene>
    <name evidence="1" type="ORF">FHS27_005696</name>
</gene>
<dbReference type="InterPro" id="IPR008969">
    <property type="entry name" value="CarboxyPept-like_regulatory"/>
</dbReference>
<protein>
    <submittedName>
        <fullName evidence="1">Putative esterase</fullName>
    </submittedName>
</protein>
<dbReference type="AlphaFoldDB" id="A0A7W5E448"/>
<reference evidence="1 2" key="1">
    <citation type="submission" date="2020-08" db="EMBL/GenBank/DDBJ databases">
        <title>Genomic Encyclopedia of Type Strains, Phase III (KMG-III): the genomes of soil and plant-associated and newly described type strains.</title>
        <authorList>
            <person name="Whitman W."/>
        </authorList>
    </citation>
    <scope>NUCLEOTIDE SEQUENCE [LARGE SCALE GENOMIC DNA]</scope>
    <source>
        <strain evidence="1 2">CECT 8075</strain>
    </source>
</reference>
<name>A0A7W5E448_9BACT</name>
<accession>A0A7W5E448</accession>
<proteinExistence type="predicted"/>
<dbReference type="InterPro" id="IPR029058">
    <property type="entry name" value="AB_hydrolase_fold"/>
</dbReference>
<keyword evidence="2" id="KW-1185">Reference proteome</keyword>
<dbReference type="EMBL" id="JACHXU010000028">
    <property type="protein sequence ID" value="MBB3209851.1"/>
    <property type="molecule type" value="Genomic_DNA"/>
</dbReference>
<comment type="caution">
    <text evidence="1">The sequence shown here is derived from an EMBL/GenBank/DDBJ whole genome shotgun (WGS) entry which is preliminary data.</text>
</comment>
<evidence type="ECO:0000313" key="2">
    <source>
        <dbReference type="Proteomes" id="UP000536179"/>
    </source>
</evidence>
<dbReference type="SUPFAM" id="SSF53474">
    <property type="entry name" value="alpha/beta-Hydrolases"/>
    <property type="match status" value="1"/>
</dbReference>
<dbReference type="Proteomes" id="UP000536179">
    <property type="component" value="Unassembled WGS sequence"/>
</dbReference>
<sequence length="443" mass="48735">MKPLPLFRLGLLFFTLITASTYTRLAAEEFTLRGIVRDTSDNILPGVSIEVSGSEVATRSDEDGAFSLAIDSSESIRLDLSKDGYLAKQMLISQLGKPIEATLVAKTDDTGLIRLIKPISMSHSLGEIRRDRAKYENRAMDEKLYQEIVERYGEKPAEEAAFRIYLPPRVPTINGLFLISEHGVGGPMIEHPLVREFADRHHLALIGVLGNAIQRGIFPASVLDEILVDIAQQVNHPEIASVPAFTFGHSNGTGFSASYAAMRPDRVIGWVSFHSGGSWHLVFPGVEKVPGLVMHGNQDSYFDQGQTEAVESLRRERQAPIALLVDGESGHWPRNREHTFSLVLAFCESCLRIRLAATDEIDSDKTWNRSELQPAVIQSGWLGGAYDRSAGGMQMLEIARFADFPGDRDIANWLPDESFAKAWQTYGATGAPFTAPASAPLAE</sequence>
<dbReference type="RefSeq" id="WP_184308782.1">
    <property type="nucleotide sequence ID" value="NZ_JACHXU010000028.1"/>
</dbReference>
<dbReference type="Gene3D" id="2.60.40.1120">
    <property type="entry name" value="Carboxypeptidase-like, regulatory domain"/>
    <property type="match status" value="1"/>
</dbReference>
<dbReference type="Gene3D" id="3.40.50.1820">
    <property type="entry name" value="alpha/beta hydrolase"/>
    <property type="match status" value="1"/>
</dbReference>
<evidence type="ECO:0000313" key="1">
    <source>
        <dbReference type="EMBL" id="MBB3209851.1"/>
    </source>
</evidence>